<dbReference type="Pfam" id="PF07470">
    <property type="entry name" value="Glyco_hydro_88"/>
    <property type="match status" value="1"/>
</dbReference>
<dbReference type="InterPro" id="IPR052043">
    <property type="entry name" value="PolySaccharide_Degr_Enz"/>
</dbReference>
<accession>A0A4Q9DPJ2</accession>
<keyword evidence="4" id="KW-1185">Reference proteome</keyword>
<evidence type="ECO:0000256" key="2">
    <source>
        <dbReference type="SAM" id="MobiDB-lite"/>
    </source>
</evidence>
<protein>
    <submittedName>
        <fullName evidence="3">Glucuronyl hydrolase</fullName>
    </submittedName>
</protein>
<name>A0A4Q9DPJ2_9BACL</name>
<dbReference type="InterPro" id="IPR008928">
    <property type="entry name" value="6-hairpin_glycosidase_sf"/>
</dbReference>
<organism evidence="3 4">
    <name type="scientific">Paenibacillus thalictri</name>
    <dbReference type="NCBI Taxonomy" id="2527873"/>
    <lineage>
        <taxon>Bacteria</taxon>
        <taxon>Bacillati</taxon>
        <taxon>Bacillota</taxon>
        <taxon>Bacilli</taxon>
        <taxon>Bacillales</taxon>
        <taxon>Paenibacillaceae</taxon>
        <taxon>Paenibacillus</taxon>
    </lineage>
</organism>
<feature type="compositionally biased region" description="Polar residues" evidence="2">
    <location>
        <begin position="67"/>
        <end position="76"/>
    </location>
</feature>
<comment type="caution">
    <text evidence="3">The sequence shown here is derived from an EMBL/GenBank/DDBJ whole genome shotgun (WGS) entry which is preliminary data.</text>
</comment>
<dbReference type="EMBL" id="SIRE01000015">
    <property type="protein sequence ID" value="TBL76061.1"/>
    <property type="molecule type" value="Genomic_DNA"/>
</dbReference>
<keyword evidence="1 3" id="KW-0378">Hydrolase</keyword>
<evidence type="ECO:0000313" key="4">
    <source>
        <dbReference type="Proteomes" id="UP000293142"/>
    </source>
</evidence>
<dbReference type="AlphaFoldDB" id="A0A4Q9DPJ2"/>
<dbReference type="InterPro" id="IPR012341">
    <property type="entry name" value="6hp_glycosidase-like_sf"/>
</dbReference>
<dbReference type="PANTHER" id="PTHR33886">
    <property type="entry name" value="UNSATURATED RHAMNOGALACTURONAN HYDROLASE (EUROFUNG)"/>
    <property type="match status" value="1"/>
</dbReference>
<dbReference type="RefSeq" id="WP_131015406.1">
    <property type="nucleotide sequence ID" value="NZ_SIRE01000015.1"/>
</dbReference>
<feature type="region of interest" description="Disordered" evidence="2">
    <location>
        <begin position="47"/>
        <end position="84"/>
    </location>
</feature>
<dbReference type="SUPFAM" id="SSF48208">
    <property type="entry name" value="Six-hairpin glycosidases"/>
    <property type="match status" value="1"/>
</dbReference>
<dbReference type="Gene3D" id="1.50.10.10">
    <property type="match status" value="1"/>
</dbReference>
<proteinExistence type="predicted"/>
<dbReference type="PANTHER" id="PTHR33886:SF8">
    <property type="entry name" value="UNSATURATED RHAMNOGALACTURONAN HYDROLASE (EUROFUNG)"/>
    <property type="match status" value="1"/>
</dbReference>
<dbReference type="GO" id="GO:0005975">
    <property type="term" value="P:carbohydrate metabolic process"/>
    <property type="evidence" value="ECO:0007669"/>
    <property type="project" value="InterPro"/>
</dbReference>
<evidence type="ECO:0000313" key="3">
    <source>
        <dbReference type="EMBL" id="TBL76061.1"/>
    </source>
</evidence>
<reference evidence="3 4" key="1">
    <citation type="submission" date="2019-02" db="EMBL/GenBank/DDBJ databases">
        <title>Paenibacillus sp. nov., isolated from surface-sterilized tissue of Thalictrum simplex L.</title>
        <authorList>
            <person name="Tuo L."/>
        </authorList>
    </citation>
    <scope>NUCLEOTIDE SEQUENCE [LARGE SCALE GENOMIC DNA]</scope>
    <source>
        <strain evidence="3 4">N2SHLJ1</strain>
    </source>
</reference>
<sequence>MRQISYLPASRVISSEAQLPEGKSIARGWSAVQVGEGNGRMELEWRCPDGGGPLEPKRATMEGSPAEVSNPNSPLDLSQGDGQGVDGISRGSRLRITVALDYRDAQQVEVTLRQSNVTIGAIDIRYAYVFQPFELALTAEQTAAVLSEGLCLTLRGGSQPLWVFDTLDGVEERVLFAPHLLIGEPESHVEEAMHTMLSLSSLQPFGWMEGCVLDGLHSLRALLGDSRVDPALDLHFRQFFNDRGDLLYEDLHGQKADGTFTTIEATLPVAVIAQYRPEHPVIDKAVAFFKAKGMKDGKAVVDDDMVSAEGSYTVAYPLAVIAKRRGRKDLAEQAIAQVLLRRDCLARDRHVYLRYMMRSQEHTFRSWARAFAWYCLGLVKTCSELLDSPFAQLAGMGELQAEIARIAQVAADWRQPGGLWSCFLDDASTGIDTSGSAGISAALALAARRGLLPASYMELARDNLQALSVYLTPDGLMSGVAQHNAGGMELQRSGYRVISQMGLGLWTQLYAQVNAERQPE</sequence>
<gene>
    <name evidence="3" type="ORF">EYB31_21155</name>
</gene>
<evidence type="ECO:0000256" key="1">
    <source>
        <dbReference type="ARBA" id="ARBA00022801"/>
    </source>
</evidence>
<dbReference type="GO" id="GO:0016787">
    <property type="term" value="F:hydrolase activity"/>
    <property type="evidence" value="ECO:0007669"/>
    <property type="project" value="UniProtKB-KW"/>
</dbReference>
<dbReference type="Proteomes" id="UP000293142">
    <property type="component" value="Unassembled WGS sequence"/>
</dbReference>
<dbReference type="OrthoDB" id="258246at2"/>
<dbReference type="InterPro" id="IPR010905">
    <property type="entry name" value="Glyco_hydro_88"/>
</dbReference>